<dbReference type="AlphaFoldDB" id="A0A7I7JY20"/>
<sequence length="77" mass="8868">MVRMTRFGEGLAGYRRLRQIAKVVARASGEHSHCTRQIMSDLFEQFEFSLSGNPSFCCYPVAQDSFRQEVRKPPRQA</sequence>
<accession>A0A7I7JY20</accession>
<organism evidence="1 2">
    <name type="scientific">Mycolicibacterium duvalii</name>
    <dbReference type="NCBI Taxonomy" id="39688"/>
    <lineage>
        <taxon>Bacteria</taxon>
        <taxon>Bacillati</taxon>
        <taxon>Actinomycetota</taxon>
        <taxon>Actinomycetes</taxon>
        <taxon>Mycobacteriales</taxon>
        <taxon>Mycobacteriaceae</taxon>
        <taxon>Mycolicibacterium</taxon>
    </lineage>
</organism>
<name>A0A7I7JY20_9MYCO</name>
<protein>
    <submittedName>
        <fullName evidence="1">Uncharacterized protein</fullName>
    </submittedName>
</protein>
<dbReference type="Proteomes" id="UP000467006">
    <property type="component" value="Chromosome"/>
</dbReference>
<dbReference type="KEGG" id="mdu:MDUV_16400"/>
<gene>
    <name evidence="1" type="ORF">MDUV_16400</name>
</gene>
<proteinExistence type="predicted"/>
<evidence type="ECO:0000313" key="2">
    <source>
        <dbReference type="Proteomes" id="UP000467006"/>
    </source>
</evidence>
<dbReference type="EMBL" id="AP022563">
    <property type="protein sequence ID" value="BBX16780.1"/>
    <property type="molecule type" value="Genomic_DNA"/>
</dbReference>
<reference evidence="1 2" key="1">
    <citation type="journal article" date="2019" name="Emerg. Microbes Infect.">
        <title>Comprehensive subspecies identification of 175 nontuberculous mycobacteria species based on 7547 genomic profiles.</title>
        <authorList>
            <person name="Matsumoto Y."/>
            <person name="Kinjo T."/>
            <person name="Motooka D."/>
            <person name="Nabeya D."/>
            <person name="Jung N."/>
            <person name="Uechi K."/>
            <person name="Horii T."/>
            <person name="Iida T."/>
            <person name="Fujita J."/>
            <person name="Nakamura S."/>
        </authorList>
    </citation>
    <scope>NUCLEOTIDE SEQUENCE [LARGE SCALE GENOMIC DNA]</scope>
    <source>
        <strain evidence="1 2">JCM 6396</strain>
    </source>
</reference>
<keyword evidence="2" id="KW-1185">Reference proteome</keyword>
<evidence type="ECO:0000313" key="1">
    <source>
        <dbReference type="EMBL" id="BBX16780.1"/>
    </source>
</evidence>